<keyword evidence="6" id="KW-0479">Metal-binding</keyword>
<keyword evidence="8" id="KW-0067">ATP-binding</keyword>
<gene>
    <name evidence="11" type="ORF">EDD58_108109</name>
</gene>
<evidence type="ECO:0000313" key="11">
    <source>
        <dbReference type="EMBL" id="TCS93282.1"/>
    </source>
</evidence>
<dbReference type="GO" id="GO:0002949">
    <property type="term" value="P:tRNA threonylcarbamoyladenosine modification"/>
    <property type="evidence" value="ECO:0007669"/>
    <property type="project" value="InterPro"/>
</dbReference>
<keyword evidence="9" id="KW-0460">Magnesium</keyword>
<dbReference type="RefSeq" id="WP_131926055.1">
    <property type="nucleotide sequence ID" value="NZ_SMAG01000008.1"/>
</dbReference>
<keyword evidence="12" id="KW-1185">Reference proteome</keyword>
<dbReference type="PANTHER" id="PTHR33540:SF2">
    <property type="entry name" value="TRNA THREONYLCARBAMOYLADENOSINE BIOSYNTHESIS PROTEIN TSAE"/>
    <property type="match status" value="1"/>
</dbReference>
<dbReference type="Proteomes" id="UP000294937">
    <property type="component" value="Unassembled WGS sequence"/>
</dbReference>
<dbReference type="OrthoDB" id="9815896at2"/>
<dbReference type="NCBIfam" id="TIGR00150">
    <property type="entry name" value="T6A_YjeE"/>
    <property type="match status" value="1"/>
</dbReference>
<keyword evidence="7" id="KW-0547">Nucleotide-binding</keyword>
<reference evidence="11 12" key="1">
    <citation type="submission" date="2019-03" db="EMBL/GenBank/DDBJ databases">
        <title>Genomic Encyclopedia of Type Strains, Phase IV (KMG-IV): sequencing the most valuable type-strain genomes for metagenomic binning, comparative biology and taxonomic classification.</title>
        <authorList>
            <person name="Goeker M."/>
        </authorList>
    </citation>
    <scope>NUCLEOTIDE SEQUENCE [LARGE SCALE GENOMIC DNA]</scope>
    <source>
        <strain evidence="11 12">DSM 45707</strain>
    </source>
</reference>
<sequence length="154" mass="17469">MTETTCLFITNDELETKQLAKQMALFLQAGDVLALEGDLGAGKTTFAQGLAEGLEVSDKVDSPTFTIIKEYNGRIPFYHMDVYRLDPETDELGLEDYFYGQGICLVEWASQVETLLPEQTIWLRLTVQSDGKRQIQLKSNLIRVEQLCKELQSR</sequence>
<keyword evidence="5" id="KW-0819">tRNA processing</keyword>
<dbReference type="Pfam" id="PF02367">
    <property type="entry name" value="TsaE"/>
    <property type="match status" value="1"/>
</dbReference>
<evidence type="ECO:0000256" key="8">
    <source>
        <dbReference type="ARBA" id="ARBA00022840"/>
    </source>
</evidence>
<dbReference type="AlphaFoldDB" id="A0A4R3L273"/>
<comment type="similarity">
    <text evidence="2">Belongs to the TsaE family.</text>
</comment>
<protein>
    <recommendedName>
        <fullName evidence="3">tRNA threonylcarbamoyladenosine biosynthesis protein TsaE</fullName>
    </recommendedName>
    <alternativeName>
        <fullName evidence="10">t(6)A37 threonylcarbamoyladenosine biosynthesis protein TsaE</fullName>
    </alternativeName>
</protein>
<dbReference type="SUPFAM" id="SSF52540">
    <property type="entry name" value="P-loop containing nucleoside triphosphate hydrolases"/>
    <property type="match status" value="1"/>
</dbReference>
<name>A0A4R3L273_9BACL</name>
<evidence type="ECO:0000313" key="12">
    <source>
        <dbReference type="Proteomes" id="UP000294937"/>
    </source>
</evidence>
<evidence type="ECO:0000256" key="6">
    <source>
        <dbReference type="ARBA" id="ARBA00022723"/>
    </source>
</evidence>
<evidence type="ECO:0000256" key="7">
    <source>
        <dbReference type="ARBA" id="ARBA00022741"/>
    </source>
</evidence>
<dbReference type="GO" id="GO:0046872">
    <property type="term" value="F:metal ion binding"/>
    <property type="evidence" value="ECO:0007669"/>
    <property type="project" value="UniProtKB-KW"/>
</dbReference>
<dbReference type="InterPro" id="IPR027417">
    <property type="entry name" value="P-loop_NTPase"/>
</dbReference>
<evidence type="ECO:0000256" key="2">
    <source>
        <dbReference type="ARBA" id="ARBA00007599"/>
    </source>
</evidence>
<evidence type="ECO:0000256" key="9">
    <source>
        <dbReference type="ARBA" id="ARBA00022842"/>
    </source>
</evidence>
<dbReference type="PANTHER" id="PTHR33540">
    <property type="entry name" value="TRNA THREONYLCARBAMOYLADENOSINE BIOSYNTHESIS PROTEIN TSAE"/>
    <property type="match status" value="1"/>
</dbReference>
<evidence type="ECO:0000256" key="1">
    <source>
        <dbReference type="ARBA" id="ARBA00004496"/>
    </source>
</evidence>
<dbReference type="InterPro" id="IPR003442">
    <property type="entry name" value="T6A_TsaE"/>
</dbReference>
<proteinExistence type="inferred from homology"/>
<dbReference type="GO" id="GO:0005524">
    <property type="term" value="F:ATP binding"/>
    <property type="evidence" value="ECO:0007669"/>
    <property type="project" value="UniProtKB-KW"/>
</dbReference>
<dbReference type="GO" id="GO:0005737">
    <property type="term" value="C:cytoplasm"/>
    <property type="evidence" value="ECO:0007669"/>
    <property type="project" value="UniProtKB-SubCell"/>
</dbReference>
<evidence type="ECO:0000256" key="10">
    <source>
        <dbReference type="ARBA" id="ARBA00032441"/>
    </source>
</evidence>
<keyword evidence="4" id="KW-0963">Cytoplasm</keyword>
<evidence type="ECO:0000256" key="4">
    <source>
        <dbReference type="ARBA" id="ARBA00022490"/>
    </source>
</evidence>
<dbReference type="EMBL" id="SMAG01000008">
    <property type="protein sequence ID" value="TCS93282.1"/>
    <property type="molecule type" value="Genomic_DNA"/>
</dbReference>
<comment type="subcellular location">
    <subcellularLocation>
        <location evidence="1">Cytoplasm</location>
    </subcellularLocation>
</comment>
<comment type="caution">
    <text evidence="11">The sequence shown here is derived from an EMBL/GenBank/DDBJ whole genome shotgun (WGS) entry which is preliminary data.</text>
</comment>
<evidence type="ECO:0000256" key="5">
    <source>
        <dbReference type="ARBA" id="ARBA00022694"/>
    </source>
</evidence>
<dbReference type="Gene3D" id="3.40.50.300">
    <property type="entry name" value="P-loop containing nucleotide triphosphate hydrolases"/>
    <property type="match status" value="1"/>
</dbReference>
<evidence type="ECO:0000256" key="3">
    <source>
        <dbReference type="ARBA" id="ARBA00019010"/>
    </source>
</evidence>
<organism evidence="11 12">
    <name type="scientific">Hazenella coriacea</name>
    <dbReference type="NCBI Taxonomy" id="1179467"/>
    <lineage>
        <taxon>Bacteria</taxon>
        <taxon>Bacillati</taxon>
        <taxon>Bacillota</taxon>
        <taxon>Bacilli</taxon>
        <taxon>Bacillales</taxon>
        <taxon>Thermoactinomycetaceae</taxon>
        <taxon>Hazenella</taxon>
    </lineage>
</organism>
<accession>A0A4R3L273</accession>